<evidence type="ECO:0000256" key="1">
    <source>
        <dbReference type="SAM" id="MobiDB-lite"/>
    </source>
</evidence>
<keyword evidence="4" id="KW-1185">Reference proteome</keyword>
<evidence type="ECO:0000313" key="3">
    <source>
        <dbReference type="EMBL" id="KAJ6397502.1"/>
    </source>
</evidence>
<accession>A0ABQ9CCU1</accession>
<feature type="chain" id="PRO_5047481243" evidence="2">
    <location>
        <begin position="24"/>
        <end position="351"/>
    </location>
</feature>
<protein>
    <submittedName>
        <fullName evidence="3">Uncharacterized protein</fullName>
    </submittedName>
</protein>
<feature type="region of interest" description="Disordered" evidence="1">
    <location>
        <begin position="312"/>
        <end position="351"/>
    </location>
</feature>
<evidence type="ECO:0000256" key="2">
    <source>
        <dbReference type="SAM" id="SignalP"/>
    </source>
</evidence>
<comment type="caution">
    <text evidence="3">The sequence shown here is derived from an EMBL/GenBank/DDBJ whole genome shotgun (WGS) entry which is preliminary data.</text>
</comment>
<feature type="signal peptide" evidence="2">
    <location>
        <begin position="1"/>
        <end position="23"/>
    </location>
</feature>
<reference evidence="3" key="1">
    <citation type="submission" date="2022-10" db="EMBL/GenBank/DDBJ databases">
        <authorList>
            <person name="Hyden B.L."/>
            <person name="Feng K."/>
            <person name="Yates T."/>
            <person name="Jawdy S."/>
            <person name="Smart L.B."/>
            <person name="Muchero W."/>
        </authorList>
    </citation>
    <scope>NUCLEOTIDE SEQUENCE</scope>
    <source>
        <tissue evidence="3">Shoot tip</tissue>
    </source>
</reference>
<keyword evidence="2" id="KW-0732">Signal</keyword>
<feature type="compositionally biased region" description="Low complexity" evidence="1">
    <location>
        <begin position="312"/>
        <end position="321"/>
    </location>
</feature>
<organism evidence="3 4">
    <name type="scientific">Salix suchowensis</name>
    <dbReference type="NCBI Taxonomy" id="1278906"/>
    <lineage>
        <taxon>Eukaryota</taxon>
        <taxon>Viridiplantae</taxon>
        <taxon>Streptophyta</taxon>
        <taxon>Embryophyta</taxon>
        <taxon>Tracheophyta</taxon>
        <taxon>Spermatophyta</taxon>
        <taxon>Magnoliopsida</taxon>
        <taxon>eudicotyledons</taxon>
        <taxon>Gunneridae</taxon>
        <taxon>Pentapetalae</taxon>
        <taxon>rosids</taxon>
        <taxon>fabids</taxon>
        <taxon>Malpighiales</taxon>
        <taxon>Salicaceae</taxon>
        <taxon>Saliceae</taxon>
        <taxon>Salix</taxon>
    </lineage>
</organism>
<gene>
    <name evidence="3" type="ORF">OIU77_018503</name>
</gene>
<name>A0ABQ9CCU1_9ROSI</name>
<proteinExistence type="predicted"/>
<dbReference type="EMBL" id="JAPFFI010000003">
    <property type="protein sequence ID" value="KAJ6397502.1"/>
    <property type="molecule type" value="Genomic_DNA"/>
</dbReference>
<dbReference type="Proteomes" id="UP001141253">
    <property type="component" value="Chromosome 5"/>
</dbReference>
<evidence type="ECO:0000313" key="4">
    <source>
        <dbReference type="Proteomes" id="UP001141253"/>
    </source>
</evidence>
<sequence>MTSIFQILIKILVSLFQLGKVQSAWFKVNGEHSKRVPTFLIYDDSVDAQGCIKALGLPLVDTVEESTEDGNDKKRIEKVSGEDENKGKEAFIVQKFRALLGLWSSRRRSSSVEFVSPAPSPSAAIEAEPPAFAPKLPFHVHSYSPLHHNHQASAPQKIWREHKDKSRLQTILLAVLGSTGAAFLSPGKVSLNPALDLLYLNSLEKDLEQRTTYLNRIPETVNTLSNHSTPKTTVHERQESKQELVMKSDSAIASSSSTMEIMPVHDDVESVMRESDGGIYSSGDKIIPIDCHSSDDESLHSFVDSRSSNARLSNASAGNLNDISEIPPSNALKIMPSPSTPPKIQTFKKKH</sequence>
<reference evidence="3" key="2">
    <citation type="journal article" date="2023" name="Int. J. Mol. Sci.">
        <title>De Novo Assembly and Annotation of 11 Diverse Shrub Willow (Salix) Genomes Reveals Novel Gene Organization in Sex-Linked Regions.</title>
        <authorList>
            <person name="Hyden B."/>
            <person name="Feng K."/>
            <person name="Yates T.B."/>
            <person name="Jawdy S."/>
            <person name="Cereghino C."/>
            <person name="Smart L.B."/>
            <person name="Muchero W."/>
        </authorList>
    </citation>
    <scope>NUCLEOTIDE SEQUENCE</scope>
    <source>
        <tissue evidence="3">Shoot tip</tissue>
    </source>
</reference>